<dbReference type="AlphaFoldDB" id="A0A9W8LGA7"/>
<proteinExistence type="predicted"/>
<dbReference type="Proteomes" id="UP001140217">
    <property type="component" value="Unassembled WGS sequence"/>
</dbReference>
<sequence>MASRLVPTLLSRLGRSATRGEFERAVREAAEQRTLFRGVPPEERGAFAFKIHERLGATDGSAALVARALCVLDMETFISLRVKVTDVRAADIERVCAEFQTMTDVRAAALSVQPDYRPGHGTIHARDKNAQFAAEEPDPPAASAVAAIDEHLARSGLLPAAAAAAAAPDDARSRQPRLAPAKLRMHAGALAAADAPGRRGGRADPGAYTVPALGHGSGDGFRFAHLAPVMGIYSMGVPVRCLVDPAAEIALVTKEAAARLGLPVDGDSRPLLVSGQPGARAQASLGRTQICIQPPDQAPYWADAAVVDFGHGWDVVVAGGAARRSTAAHHHRAARQQHQ</sequence>
<accession>A0A9W8LGA7</accession>
<comment type="caution">
    <text evidence="1">The sequence shown here is derived from an EMBL/GenBank/DDBJ whole genome shotgun (WGS) entry which is preliminary data.</text>
</comment>
<dbReference type="EMBL" id="JANBUL010000211">
    <property type="protein sequence ID" value="KAJ2778772.1"/>
    <property type="molecule type" value="Genomic_DNA"/>
</dbReference>
<evidence type="ECO:0000313" key="2">
    <source>
        <dbReference type="Proteomes" id="UP001140217"/>
    </source>
</evidence>
<protein>
    <submittedName>
        <fullName evidence="1">Uncharacterized protein</fullName>
    </submittedName>
</protein>
<gene>
    <name evidence="1" type="ORF">H4R18_004395</name>
</gene>
<organism evidence="1 2">
    <name type="scientific">Coemansia javaensis</name>
    <dbReference type="NCBI Taxonomy" id="2761396"/>
    <lineage>
        <taxon>Eukaryota</taxon>
        <taxon>Fungi</taxon>
        <taxon>Fungi incertae sedis</taxon>
        <taxon>Zoopagomycota</taxon>
        <taxon>Kickxellomycotina</taxon>
        <taxon>Kickxellomycetes</taxon>
        <taxon>Kickxellales</taxon>
        <taxon>Kickxellaceae</taxon>
        <taxon>Coemansia</taxon>
    </lineage>
</organism>
<evidence type="ECO:0000313" key="1">
    <source>
        <dbReference type="EMBL" id="KAJ2778772.1"/>
    </source>
</evidence>
<keyword evidence="2" id="KW-1185">Reference proteome</keyword>
<name>A0A9W8LGA7_9FUNG</name>
<reference evidence="1" key="1">
    <citation type="submission" date="2022-07" db="EMBL/GenBank/DDBJ databases">
        <title>Phylogenomic reconstructions and comparative analyses of Kickxellomycotina fungi.</title>
        <authorList>
            <person name="Reynolds N.K."/>
            <person name="Stajich J.E."/>
            <person name="Barry K."/>
            <person name="Grigoriev I.V."/>
            <person name="Crous P."/>
            <person name="Smith M.E."/>
        </authorList>
    </citation>
    <scope>NUCLEOTIDE SEQUENCE</scope>
    <source>
        <strain evidence="1">NBRC 105414</strain>
    </source>
</reference>